<evidence type="ECO:0000313" key="3">
    <source>
        <dbReference type="Proteomes" id="UP001153954"/>
    </source>
</evidence>
<keyword evidence="1" id="KW-1133">Transmembrane helix</keyword>
<evidence type="ECO:0000313" key="2">
    <source>
        <dbReference type="EMBL" id="CAH2106527.1"/>
    </source>
</evidence>
<sequence length="166" mass="19372">MIRSVSEPSLGTITGTIATAATGRASRINIPVQNIIKNYRGKRLWEGKFGIVTRNIVMAPWNMWWQLIIFIVVVYKYVVHLLLAYYFEKTYVFLDASILVGEMIFLIDVFIQLLHTFWPILKLHVRVYRRNFMLLAYDVASLMPLSVICKYYFILILDITLGFARD</sequence>
<feature type="transmembrane region" description="Helical" evidence="1">
    <location>
        <begin position="141"/>
        <end position="164"/>
    </location>
</feature>
<feature type="transmembrane region" description="Helical" evidence="1">
    <location>
        <begin position="99"/>
        <end position="121"/>
    </location>
</feature>
<gene>
    <name evidence="2" type="ORF">EEDITHA_LOCUS20652</name>
</gene>
<reference evidence="2" key="1">
    <citation type="submission" date="2022-03" db="EMBL/GenBank/DDBJ databases">
        <authorList>
            <person name="Tunstrom K."/>
        </authorList>
    </citation>
    <scope>NUCLEOTIDE SEQUENCE</scope>
</reference>
<feature type="transmembrane region" description="Helical" evidence="1">
    <location>
        <begin position="63"/>
        <end position="87"/>
    </location>
</feature>
<name>A0AAU9V5F5_EUPED</name>
<dbReference type="Proteomes" id="UP001153954">
    <property type="component" value="Unassembled WGS sequence"/>
</dbReference>
<dbReference type="EMBL" id="CAKOGL010000029">
    <property type="protein sequence ID" value="CAH2106527.1"/>
    <property type="molecule type" value="Genomic_DNA"/>
</dbReference>
<comment type="caution">
    <text evidence="2">The sequence shown here is derived from an EMBL/GenBank/DDBJ whole genome shotgun (WGS) entry which is preliminary data.</text>
</comment>
<keyword evidence="3" id="KW-1185">Reference proteome</keyword>
<organism evidence="2 3">
    <name type="scientific">Euphydryas editha</name>
    <name type="common">Edith's checkerspot</name>
    <dbReference type="NCBI Taxonomy" id="104508"/>
    <lineage>
        <taxon>Eukaryota</taxon>
        <taxon>Metazoa</taxon>
        <taxon>Ecdysozoa</taxon>
        <taxon>Arthropoda</taxon>
        <taxon>Hexapoda</taxon>
        <taxon>Insecta</taxon>
        <taxon>Pterygota</taxon>
        <taxon>Neoptera</taxon>
        <taxon>Endopterygota</taxon>
        <taxon>Lepidoptera</taxon>
        <taxon>Glossata</taxon>
        <taxon>Ditrysia</taxon>
        <taxon>Papilionoidea</taxon>
        <taxon>Nymphalidae</taxon>
        <taxon>Nymphalinae</taxon>
        <taxon>Euphydryas</taxon>
    </lineage>
</organism>
<evidence type="ECO:0000256" key="1">
    <source>
        <dbReference type="SAM" id="Phobius"/>
    </source>
</evidence>
<protein>
    <recommendedName>
        <fullName evidence="4">Ion transport domain-containing protein</fullName>
    </recommendedName>
</protein>
<dbReference type="AlphaFoldDB" id="A0AAU9V5F5"/>
<proteinExistence type="predicted"/>
<accession>A0AAU9V5F5</accession>
<keyword evidence="1" id="KW-0472">Membrane</keyword>
<keyword evidence="1" id="KW-0812">Transmembrane</keyword>
<evidence type="ECO:0008006" key="4">
    <source>
        <dbReference type="Google" id="ProtNLM"/>
    </source>
</evidence>